<protein>
    <recommendedName>
        <fullName evidence="9">Transcription factor domain-containing protein</fullName>
    </recommendedName>
</protein>
<keyword evidence="3" id="KW-0805">Transcription regulation</keyword>
<dbReference type="CDD" id="cd12148">
    <property type="entry name" value="fungal_TF_MHR"/>
    <property type="match status" value="1"/>
</dbReference>
<evidence type="ECO:0000256" key="2">
    <source>
        <dbReference type="ARBA" id="ARBA00022833"/>
    </source>
</evidence>
<comment type="caution">
    <text evidence="7">The sequence shown here is derived from an EMBL/GenBank/DDBJ whole genome shotgun (WGS) entry which is preliminary data.</text>
</comment>
<gene>
    <name evidence="7" type="ORF">G3M48_001257</name>
</gene>
<keyword evidence="4" id="KW-0238">DNA-binding</keyword>
<name>A0AAW0RZB1_9HYPO</name>
<dbReference type="EMBL" id="JAAHCF010000134">
    <property type="protein sequence ID" value="KAK8147644.1"/>
    <property type="molecule type" value="Genomic_DNA"/>
</dbReference>
<evidence type="ECO:0000256" key="3">
    <source>
        <dbReference type="ARBA" id="ARBA00023015"/>
    </source>
</evidence>
<dbReference type="PANTHER" id="PTHR31944:SF129">
    <property type="entry name" value="ASPYRIDONES CLUSTER REGULATOR APDR-RELATED"/>
    <property type="match status" value="1"/>
</dbReference>
<evidence type="ECO:0000256" key="4">
    <source>
        <dbReference type="ARBA" id="ARBA00023125"/>
    </source>
</evidence>
<keyword evidence="8" id="KW-1185">Reference proteome</keyword>
<dbReference type="InterPro" id="IPR051430">
    <property type="entry name" value="Fungal_TF_Env_Response"/>
</dbReference>
<organism evidence="7 8">
    <name type="scientific">Beauveria asiatica</name>
    <dbReference type="NCBI Taxonomy" id="1069075"/>
    <lineage>
        <taxon>Eukaryota</taxon>
        <taxon>Fungi</taxon>
        <taxon>Dikarya</taxon>
        <taxon>Ascomycota</taxon>
        <taxon>Pezizomycotina</taxon>
        <taxon>Sordariomycetes</taxon>
        <taxon>Hypocreomycetidae</taxon>
        <taxon>Hypocreales</taxon>
        <taxon>Cordycipitaceae</taxon>
        <taxon>Beauveria</taxon>
    </lineage>
</organism>
<evidence type="ECO:0008006" key="9">
    <source>
        <dbReference type="Google" id="ProtNLM"/>
    </source>
</evidence>
<keyword evidence="6" id="KW-0539">Nucleus</keyword>
<proteinExistence type="predicted"/>
<keyword evidence="1" id="KW-0479">Metal-binding</keyword>
<evidence type="ECO:0000313" key="7">
    <source>
        <dbReference type="EMBL" id="KAK8147644.1"/>
    </source>
</evidence>
<evidence type="ECO:0000256" key="6">
    <source>
        <dbReference type="ARBA" id="ARBA00023242"/>
    </source>
</evidence>
<evidence type="ECO:0000313" key="8">
    <source>
        <dbReference type="Proteomes" id="UP001397290"/>
    </source>
</evidence>
<dbReference type="GO" id="GO:0046872">
    <property type="term" value="F:metal ion binding"/>
    <property type="evidence" value="ECO:0007669"/>
    <property type="project" value="UniProtKB-KW"/>
</dbReference>
<keyword evidence="2" id="KW-0862">Zinc</keyword>
<dbReference type="Proteomes" id="UP001397290">
    <property type="component" value="Unassembled WGS sequence"/>
</dbReference>
<accession>A0AAW0RZB1</accession>
<dbReference type="AlphaFoldDB" id="A0AAW0RZB1"/>
<keyword evidence="5" id="KW-0804">Transcription</keyword>
<evidence type="ECO:0000256" key="5">
    <source>
        <dbReference type="ARBA" id="ARBA00023163"/>
    </source>
</evidence>
<dbReference type="GO" id="GO:0000978">
    <property type="term" value="F:RNA polymerase II cis-regulatory region sequence-specific DNA binding"/>
    <property type="evidence" value="ECO:0007669"/>
    <property type="project" value="TreeGrafter"/>
</dbReference>
<dbReference type="GO" id="GO:0001228">
    <property type="term" value="F:DNA-binding transcription activator activity, RNA polymerase II-specific"/>
    <property type="evidence" value="ECO:0007669"/>
    <property type="project" value="TreeGrafter"/>
</dbReference>
<sequence length="399" mass="44760">MEGLQTKCLVLVSEQVNATGGSPLHFVASALLQSAMYMGLHRDPSHFSSNISTFEGEMRRRLWLTIVEIHIQAALDEGMMSIISGDMYDTKPPLNVDDKDLDEDMVLLPRSKESSLWTQTSLQLVLQRSMGARLEILCSVNQPLYKLSYEETLTLSTRLVKLCQDSDALLRQLGPPPAGYASSPFYLNMLNCLLRRFVLALHRPFVGANMIDSRFYYSRKICLENSLALTLPESDETFHRLLVVGQGLFRETFQHAAVTICIEMLLRLAENAVDCYTARVNEAIGETFDKAVQSVLELNSQRLSNGETNIKGHVYLSMALAQIKATQAHRDPKPHMVHAAKESATFCLQLLQKVASDADLLLNGNSILPENDVTDQWSIDDLGLELIPFHLDTLDLWDF</sequence>
<dbReference type="PANTHER" id="PTHR31944">
    <property type="entry name" value="HEME-RESPONSIVE ZINC FINGER TRANSCRIPTION FACTOR HAP1"/>
    <property type="match status" value="1"/>
</dbReference>
<reference evidence="7 8" key="1">
    <citation type="submission" date="2020-02" db="EMBL/GenBank/DDBJ databases">
        <title>Comparative genomics of the hypocrealean fungal genus Beauvera.</title>
        <authorList>
            <person name="Showalter D.N."/>
            <person name="Bushley K.E."/>
            <person name="Rehner S.A."/>
        </authorList>
    </citation>
    <scope>NUCLEOTIDE SEQUENCE [LARGE SCALE GENOMIC DNA]</scope>
    <source>
        <strain evidence="7 8">ARSEF4384</strain>
    </source>
</reference>
<evidence type="ECO:0000256" key="1">
    <source>
        <dbReference type="ARBA" id="ARBA00022723"/>
    </source>
</evidence>
<dbReference type="GO" id="GO:0005634">
    <property type="term" value="C:nucleus"/>
    <property type="evidence" value="ECO:0007669"/>
    <property type="project" value="TreeGrafter"/>
</dbReference>